<dbReference type="Pfam" id="PF00135">
    <property type="entry name" value="COesterase"/>
    <property type="match status" value="2"/>
</dbReference>
<dbReference type="RefSeq" id="XP_022105593.1">
    <property type="nucleotide sequence ID" value="XM_022249901.1"/>
</dbReference>
<dbReference type="Gene3D" id="3.40.50.1820">
    <property type="entry name" value="alpha/beta hydrolase"/>
    <property type="match status" value="2"/>
</dbReference>
<comment type="similarity">
    <text evidence="1">Belongs to the type-B carboxylesterase/lipase family.</text>
</comment>
<name>A0A8B7ZIX5_ACAPL</name>
<protein>
    <submittedName>
        <fullName evidence="6">Uncharacterized protein LOC110987299</fullName>
    </submittedName>
</protein>
<dbReference type="PANTHER" id="PTHR43918:SF4">
    <property type="entry name" value="CARBOXYLIC ESTER HYDROLASE"/>
    <property type="match status" value="1"/>
</dbReference>
<keyword evidence="3" id="KW-0378">Hydrolase</keyword>
<dbReference type="Proteomes" id="UP000694845">
    <property type="component" value="Unplaced"/>
</dbReference>
<evidence type="ECO:0000256" key="3">
    <source>
        <dbReference type="ARBA" id="ARBA00022801"/>
    </source>
</evidence>
<keyword evidence="5" id="KW-1185">Reference proteome</keyword>
<dbReference type="KEGG" id="aplc:110987299"/>
<dbReference type="FunFam" id="3.40.50.1820:FF:000128">
    <property type="entry name" value="Carboxylic ester hydrolase"/>
    <property type="match status" value="1"/>
</dbReference>
<evidence type="ECO:0000259" key="4">
    <source>
        <dbReference type="Pfam" id="PF00135"/>
    </source>
</evidence>
<dbReference type="CDD" id="cd00312">
    <property type="entry name" value="Esterase_lipase"/>
    <property type="match status" value="1"/>
</dbReference>
<feature type="domain" description="Carboxylesterase type B" evidence="4">
    <location>
        <begin position="25"/>
        <end position="549"/>
    </location>
</feature>
<dbReference type="GO" id="GO:0005886">
    <property type="term" value="C:plasma membrane"/>
    <property type="evidence" value="ECO:0007669"/>
    <property type="project" value="TreeGrafter"/>
</dbReference>
<dbReference type="GO" id="GO:0003990">
    <property type="term" value="F:acetylcholinesterase activity"/>
    <property type="evidence" value="ECO:0007669"/>
    <property type="project" value="TreeGrafter"/>
</dbReference>
<dbReference type="OrthoDB" id="3200163at2759"/>
<dbReference type="OMA" id="PFSENTW"/>
<feature type="domain" description="Carboxylesterase type B" evidence="4">
    <location>
        <begin position="628"/>
        <end position="1148"/>
    </location>
</feature>
<dbReference type="InterPro" id="IPR050654">
    <property type="entry name" value="AChE-related_enzymes"/>
</dbReference>
<dbReference type="GO" id="GO:0005615">
    <property type="term" value="C:extracellular space"/>
    <property type="evidence" value="ECO:0007669"/>
    <property type="project" value="TreeGrafter"/>
</dbReference>
<dbReference type="GO" id="GO:0019695">
    <property type="term" value="P:choline metabolic process"/>
    <property type="evidence" value="ECO:0007669"/>
    <property type="project" value="TreeGrafter"/>
</dbReference>
<keyword evidence="2" id="KW-0719">Serine esterase</keyword>
<gene>
    <name evidence="6" type="primary">LOC110987299</name>
</gene>
<dbReference type="PROSITE" id="PS00941">
    <property type="entry name" value="CARBOXYLESTERASE_B_2"/>
    <property type="match status" value="2"/>
</dbReference>
<dbReference type="FunFam" id="3.40.50.1820:FF:000127">
    <property type="entry name" value="Thyroglobulin"/>
    <property type="match status" value="1"/>
</dbReference>
<dbReference type="GeneID" id="110987299"/>
<dbReference type="InterPro" id="IPR019819">
    <property type="entry name" value="Carboxylesterase_B_CS"/>
</dbReference>
<dbReference type="GO" id="GO:0006581">
    <property type="term" value="P:acetylcholine catabolic process"/>
    <property type="evidence" value="ECO:0007669"/>
    <property type="project" value="TreeGrafter"/>
</dbReference>
<dbReference type="AlphaFoldDB" id="A0A8B7ZIX5"/>
<reference evidence="6" key="1">
    <citation type="submission" date="2025-08" db="UniProtKB">
        <authorList>
            <consortium name="RefSeq"/>
        </authorList>
    </citation>
    <scope>IDENTIFICATION</scope>
</reference>
<organism evidence="5 6">
    <name type="scientific">Acanthaster planci</name>
    <name type="common">Crown-of-thorns starfish</name>
    <dbReference type="NCBI Taxonomy" id="133434"/>
    <lineage>
        <taxon>Eukaryota</taxon>
        <taxon>Metazoa</taxon>
        <taxon>Echinodermata</taxon>
        <taxon>Eleutherozoa</taxon>
        <taxon>Asterozoa</taxon>
        <taxon>Asteroidea</taxon>
        <taxon>Valvatacea</taxon>
        <taxon>Valvatida</taxon>
        <taxon>Acanthasteridae</taxon>
        <taxon>Acanthaster</taxon>
    </lineage>
</organism>
<dbReference type="SUPFAM" id="SSF53474">
    <property type="entry name" value="alpha/beta-Hydrolases"/>
    <property type="match status" value="2"/>
</dbReference>
<dbReference type="PANTHER" id="PTHR43918">
    <property type="entry name" value="ACETYLCHOLINESTERASE"/>
    <property type="match status" value="1"/>
</dbReference>
<evidence type="ECO:0000313" key="6">
    <source>
        <dbReference type="RefSeq" id="XP_022105593.1"/>
    </source>
</evidence>
<dbReference type="InterPro" id="IPR019826">
    <property type="entry name" value="Carboxylesterase_B_AS"/>
</dbReference>
<evidence type="ECO:0000256" key="1">
    <source>
        <dbReference type="ARBA" id="ARBA00005964"/>
    </source>
</evidence>
<sequence>MMDTFKGVIFSPFVLLASFYIGVADPVVNVSQGMLLGRTENFVERLYLRVNVDIDVYEGVPYAEPPKRFRPPEERHPWNGVWNATYARNRCAQPIIPSSEDCLYLNVYAPENAKQGAAVMVWFHGGGYQYGFSTSPTYDPIVLVALANDMIFVSANYRLGLYGFLSTGDAASPGNYGLMDQLEVLKWVKKNIAVFGGDPSRVTIVGESAGAGSVSAHLLSPHSKGYFHQAIMQSGNVLSPWAIDSSLNSKRSLVMAKDLARRVECPTDSNIEMVACLRQTPERTLNAQERQLLSDTVFNDLPFKPVIDKDFIPDQPEVLLQRGSLNPGNLLMGSNRDEGTLFALRAYLRDYLNADEAPKIPLRDFRELLPLYTYSYNRPLLLSAMEQQYLDWSVADNATADHFQSFVAIMTDMAFACPTDAFARSAIASDNRTVYMYHLTHVPTKSLVSLGGLGPKWLGVGHAEDIPFLFMFGLNPDRLFSQPAVDKQLGIQMATYWTNFIKTGNPDGSSLPSANSWTPYWPPASPVYKELSPDMKNGRSLKANECAFWNSYIPKLAAFTANSTALEEEWAVEVDRWRNQDMPSWLTAFQDFNEREEFFIRRTEPRTKMNLCVFTCLLALAGAAMAGPLIQTRNGRIEGVTETFKEDKYLKVDKEIDIYRGIPYAEPPVGHRRFQPPVPVNSWSGTLNAARHGPACIQYFISFSGMDEDCLFLDVYRPHTVSKTAAVMVFIHGGAFFFGYGSMPEYLGQPISAVGDVIYVAINYRLGPFGFLSTGDSAAPGNVGLLDQVLALKWVKDNIQRFGGDPDNITIFGESAGGASVSFHLVSKHSRGLFKRAIMQSGTSTSFFAYQRSLDYAKNQAKEVGLKAGCPTGTTAEMISCLQALPARELRSVAYKVGLAYLPVVDGSFLHDKPENILAAGDFQKLDILIGTMQDEGSLVALVENLFSFFASKAPPMSHDEFLKTYPGWIYNYGDVANNTAMKQAIETRYVSDSQAADPASDYLDNFIRIMTDYIWIVPTEVTAQAHLREGNKVYMYQMTHTPTVSIFHIFFLGPKWVGAIHADDLPFVFGNAWIPKVFYKSTKPLPEERMMSNTIMKYWTNFAKTGSPNDGVVPNWPEYNLDKKQYKDISVYFPTKSGGIRQDYVSFWTNDIPKLVTRSDVISDPTRGIEAFFEVFNLVEQCKAQFDENGLYIRQEKSDS</sequence>
<dbReference type="PROSITE" id="PS00122">
    <property type="entry name" value="CARBOXYLESTERASE_B_1"/>
    <property type="match status" value="2"/>
</dbReference>
<evidence type="ECO:0000313" key="5">
    <source>
        <dbReference type="Proteomes" id="UP000694845"/>
    </source>
</evidence>
<proteinExistence type="inferred from homology"/>
<evidence type="ECO:0000256" key="2">
    <source>
        <dbReference type="ARBA" id="ARBA00022487"/>
    </source>
</evidence>
<dbReference type="InterPro" id="IPR029058">
    <property type="entry name" value="AB_hydrolase_fold"/>
</dbReference>
<dbReference type="InterPro" id="IPR002018">
    <property type="entry name" value="CarbesteraseB"/>
</dbReference>
<accession>A0A8B7ZIX5</accession>